<dbReference type="AlphaFoldDB" id="A0A3B0C4B4"/>
<proteinExistence type="predicted"/>
<dbReference type="InterPro" id="IPR001466">
    <property type="entry name" value="Beta-lactam-related"/>
</dbReference>
<dbReference type="OrthoDB" id="9773047at2"/>
<dbReference type="SUPFAM" id="SSF56601">
    <property type="entry name" value="beta-lactamase/transpeptidase-like"/>
    <property type="match status" value="1"/>
</dbReference>
<accession>A0A3B0C4B4</accession>
<name>A0A3B0C4B4_9BACL</name>
<evidence type="ECO:0000259" key="1">
    <source>
        <dbReference type="Pfam" id="PF00144"/>
    </source>
</evidence>
<sequence>MTSVTLLPRGGKEERLIPPQAVDAFLDALSEQGLELHSFMLLRHGKVAAEGWWAPYSADYPHTLFSLSKSFTSTAVGIAAAEGLLDVHDKVASFFPEEAPERPTDYLAAMEVRHLLTMSTGHAKCAMEWARRHEPKHWVKGFLHAPVDYEPGTHFVYNNGASYMLSAIVQKVTGESMLDYLRPRLFEPLGIVEAAWETCPRGISKGGWGLSLISESIAKFGELLLRKGNWNGRQLVPEAWVEAATSKMMMANDGGIGIDWTQGYGYQFWQCRHGAFRGDGMFGQFCIVLPQQDAVIAMTAATSRMQAVLNAVWEHLLTGLGGEGERELPSVKEESYDMLLKRLGSQNVQPFYPVTDSVRESALNNKRYTFASDDDGIQSIQFQFERNEIRIEVQMSKKKHAIRCGKGEWVYSEAVFEGKLQPVAASCGWEAPDLLSVNVCVVETPFRLTATFRFEEDLVRMDWGRNVPERPREHKTGRIVPNDPG</sequence>
<dbReference type="EMBL" id="RBAH01000016">
    <property type="protein sequence ID" value="RKN79104.1"/>
    <property type="molecule type" value="Genomic_DNA"/>
</dbReference>
<dbReference type="InterPro" id="IPR050789">
    <property type="entry name" value="Diverse_Enzym_Activities"/>
</dbReference>
<protein>
    <submittedName>
        <fullName evidence="2">Class C beta-lactamase-related serine hydrolase</fullName>
    </submittedName>
</protein>
<dbReference type="InterPro" id="IPR012338">
    <property type="entry name" value="Beta-lactam/transpept-like"/>
</dbReference>
<dbReference type="PANTHER" id="PTHR43283:SF7">
    <property type="entry name" value="BETA-LACTAMASE-RELATED DOMAIN-CONTAINING PROTEIN"/>
    <property type="match status" value="1"/>
</dbReference>
<organism evidence="2 3">
    <name type="scientific">Paenibacillus ginsengarvi</name>
    <dbReference type="NCBI Taxonomy" id="400777"/>
    <lineage>
        <taxon>Bacteria</taxon>
        <taxon>Bacillati</taxon>
        <taxon>Bacillota</taxon>
        <taxon>Bacilli</taxon>
        <taxon>Bacillales</taxon>
        <taxon>Paenibacillaceae</taxon>
        <taxon>Paenibacillus</taxon>
    </lineage>
</organism>
<dbReference type="Pfam" id="PF00144">
    <property type="entry name" value="Beta-lactamase"/>
    <property type="match status" value="1"/>
</dbReference>
<gene>
    <name evidence="2" type="ORF">D7M11_20680</name>
</gene>
<dbReference type="RefSeq" id="WP_120749159.1">
    <property type="nucleotide sequence ID" value="NZ_RBAH01000016.1"/>
</dbReference>
<dbReference type="PANTHER" id="PTHR43283">
    <property type="entry name" value="BETA-LACTAMASE-RELATED"/>
    <property type="match status" value="1"/>
</dbReference>
<feature type="domain" description="Beta-lactamase-related" evidence="1">
    <location>
        <begin position="37"/>
        <end position="303"/>
    </location>
</feature>
<evidence type="ECO:0000313" key="2">
    <source>
        <dbReference type="EMBL" id="RKN79104.1"/>
    </source>
</evidence>
<dbReference type="Gene3D" id="3.40.710.10">
    <property type="entry name" value="DD-peptidase/beta-lactamase superfamily"/>
    <property type="match status" value="1"/>
</dbReference>
<dbReference type="GO" id="GO:0016787">
    <property type="term" value="F:hydrolase activity"/>
    <property type="evidence" value="ECO:0007669"/>
    <property type="project" value="UniProtKB-KW"/>
</dbReference>
<dbReference type="Proteomes" id="UP000282311">
    <property type="component" value="Unassembled WGS sequence"/>
</dbReference>
<evidence type="ECO:0000313" key="3">
    <source>
        <dbReference type="Proteomes" id="UP000282311"/>
    </source>
</evidence>
<keyword evidence="2" id="KW-0378">Hydrolase</keyword>
<comment type="caution">
    <text evidence="2">The sequence shown here is derived from an EMBL/GenBank/DDBJ whole genome shotgun (WGS) entry which is preliminary data.</text>
</comment>
<keyword evidence="3" id="KW-1185">Reference proteome</keyword>
<reference evidence="2 3" key="1">
    <citation type="journal article" date="2007" name="Int. J. Syst. Evol. Microbiol.">
        <title>Paenibacillus ginsengarvi sp. nov., isolated from soil from ginseng cultivation.</title>
        <authorList>
            <person name="Yoon M.H."/>
            <person name="Ten L.N."/>
            <person name="Im W.T."/>
        </authorList>
    </citation>
    <scope>NUCLEOTIDE SEQUENCE [LARGE SCALE GENOMIC DNA]</scope>
    <source>
        <strain evidence="2 3">KCTC 13059</strain>
    </source>
</reference>